<dbReference type="PANTHER" id="PTHR10290">
    <property type="entry name" value="DNA TOPOISOMERASE I"/>
    <property type="match status" value="1"/>
</dbReference>
<gene>
    <name evidence="9" type="ORF">DFR42_1011323</name>
</gene>
<evidence type="ECO:0000259" key="8">
    <source>
        <dbReference type="Pfam" id="PF21338"/>
    </source>
</evidence>
<comment type="similarity">
    <text evidence="2">Belongs to the type IB topoisomerase family.</text>
</comment>
<evidence type="ECO:0000256" key="5">
    <source>
        <dbReference type="ARBA" id="ARBA00023125"/>
    </source>
</evidence>
<dbReference type="InterPro" id="IPR001631">
    <property type="entry name" value="TopoI"/>
</dbReference>
<evidence type="ECO:0000313" key="9">
    <source>
        <dbReference type="EMBL" id="PXX47726.1"/>
    </source>
</evidence>
<dbReference type="SUPFAM" id="SSF55869">
    <property type="entry name" value="DNA topoisomerase I domain"/>
    <property type="match status" value="1"/>
</dbReference>
<dbReference type="Gene3D" id="3.30.66.10">
    <property type="entry name" value="DNA topoisomerase I domain"/>
    <property type="match status" value="1"/>
</dbReference>
<dbReference type="Pfam" id="PF21338">
    <property type="entry name" value="Top1B_N_bact"/>
    <property type="match status" value="1"/>
</dbReference>
<evidence type="ECO:0000313" key="10">
    <source>
        <dbReference type="Proteomes" id="UP000247792"/>
    </source>
</evidence>
<dbReference type="EMBL" id="QJKB01000001">
    <property type="protein sequence ID" value="PXX47726.1"/>
    <property type="molecule type" value="Genomic_DNA"/>
</dbReference>
<dbReference type="PANTHER" id="PTHR10290:SF3">
    <property type="entry name" value="DNA TOPOISOMERASE 1"/>
    <property type="match status" value="1"/>
</dbReference>
<dbReference type="GO" id="GO:0003917">
    <property type="term" value="F:DNA topoisomerase type I (single strand cut, ATP-independent) activity"/>
    <property type="evidence" value="ECO:0007669"/>
    <property type="project" value="UniProtKB-EC"/>
</dbReference>
<dbReference type="InterPro" id="IPR013500">
    <property type="entry name" value="TopoI_cat_euk"/>
</dbReference>
<dbReference type="Gene3D" id="3.90.15.10">
    <property type="entry name" value="Topoisomerase I, Chain A, domain 3"/>
    <property type="match status" value="1"/>
</dbReference>
<organism evidence="9 10">
    <name type="scientific">Undibacterium pigrum</name>
    <dbReference type="NCBI Taxonomy" id="401470"/>
    <lineage>
        <taxon>Bacteria</taxon>
        <taxon>Pseudomonadati</taxon>
        <taxon>Pseudomonadota</taxon>
        <taxon>Betaproteobacteria</taxon>
        <taxon>Burkholderiales</taxon>
        <taxon>Oxalobacteraceae</taxon>
        <taxon>Undibacterium</taxon>
    </lineage>
</organism>
<dbReference type="PRINTS" id="PR00416">
    <property type="entry name" value="EUTPISMRASEI"/>
</dbReference>
<reference evidence="9 10" key="1">
    <citation type="submission" date="2018-05" db="EMBL/GenBank/DDBJ databases">
        <title>Genomic Encyclopedia of Type Strains, Phase IV (KMG-IV): sequencing the most valuable type-strain genomes for metagenomic binning, comparative biology and taxonomic classification.</title>
        <authorList>
            <person name="Goeker M."/>
        </authorList>
    </citation>
    <scope>NUCLEOTIDE SEQUENCE [LARGE SCALE GENOMIC DNA]</scope>
    <source>
        <strain evidence="9 10">DSM 19792</strain>
    </source>
</reference>
<keyword evidence="10" id="KW-1185">Reference proteome</keyword>
<accession>A0A318JGK9</accession>
<feature type="domain" description="DNA topoisomerase IB N-terminal" evidence="8">
    <location>
        <begin position="62"/>
        <end position="109"/>
    </location>
</feature>
<evidence type="ECO:0000256" key="3">
    <source>
        <dbReference type="ARBA" id="ARBA00012891"/>
    </source>
</evidence>
<comment type="caution">
    <text evidence="9">The sequence shown here is derived from an EMBL/GenBank/DDBJ whole genome shotgun (WGS) entry which is preliminary data.</text>
</comment>
<evidence type="ECO:0000256" key="4">
    <source>
        <dbReference type="ARBA" id="ARBA00023029"/>
    </source>
</evidence>
<dbReference type="InterPro" id="IPR051062">
    <property type="entry name" value="Topoisomerase_IB"/>
</dbReference>
<keyword evidence="6 9" id="KW-0413">Isomerase</keyword>
<dbReference type="InterPro" id="IPR011010">
    <property type="entry name" value="DNA_brk_join_enz"/>
</dbReference>
<name>A0A318JGK9_9BURK</name>
<dbReference type="InterPro" id="IPR035447">
    <property type="entry name" value="DNA_topo_I_N_sf"/>
</dbReference>
<dbReference type="GO" id="GO:0006265">
    <property type="term" value="P:DNA topological change"/>
    <property type="evidence" value="ECO:0007669"/>
    <property type="project" value="InterPro"/>
</dbReference>
<evidence type="ECO:0000256" key="6">
    <source>
        <dbReference type="ARBA" id="ARBA00023235"/>
    </source>
</evidence>
<dbReference type="SUPFAM" id="SSF56349">
    <property type="entry name" value="DNA breaking-rejoining enzymes"/>
    <property type="match status" value="1"/>
</dbReference>
<dbReference type="Pfam" id="PF01028">
    <property type="entry name" value="Topoisom_I"/>
    <property type="match status" value="1"/>
</dbReference>
<feature type="domain" description="DNA topoisomerase I catalytic core eukaryotic-type" evidence="7">
    <location>
        <begin position="121"/>
        <end position="333"/>
    </location>
</feature>
<dbReference type="PROSITE" id="PS52038">
    <property type="entry name" value="TOPO_IB_2"/>
    <property type="match status" value="1"/>
</dbReference>
<evidence type="ECO:0000256" key="1">
    <source>
        <dbReference type="ARBA" id="ARBA00000213"/>
    </source>
</evidence>
<dbReference type="EC" id="5.6.2.1" evidence="3"/>
<comment type="catalytic activity">
    <reaction evidence="1">
        <text>ATP-independent breakage of single-stranded DNA, followed by passage and rejoining.</text>
        <dbReference type="EC" id="5.6.2.1"/>
    </reaction>
</comment>
<dbReference type="OrthoDB" id="9778962at2"/>
<evidence type="ECO:0000256" key="2">
    <source>
        <dbReference type="ARBA" id="ARBA00006645"/>
    </source>
</evidence>
<keyword evidence="4" id="KW-0799">Topoisomerase</keyword>
<evidence type="ECO:0000259" key="7">
    <source>
        <dbReference type="Pfam" id="PF01028"/>
    </source>
</evidence>
<protein>
    <recommendedName>
        <fullName evidence="3">DNA topoisomerase</fullName>
        <ecNumber evidence="3">5.6.2.1</ecNumber>
    </recommendedName>
</protein>
<dbReference type="AlphaFoldDB" id="A0A318JGK9"/>
<dbReference type="Gene3D" id="1.10.132.120">
    <property type="match status" value="1"/>
</dbReference>
<dbReference type="GO" id="GO:0003677">
    <property type="term" value="F:DNA binding"/>
    <property type="evidence" value="ECO:0007669"/>
    <property type="project" value="UniProtKB-KW"/>
</dbReference>
<dbReference type="InterPro" id="IPR049331">
    <property type="entry name" value="Top1B_N_bact"/>
</dbReference>
<proteinExistence type="inferred from homology"/>
<sequence>MRPVTQAKKQTANNAVLKSMQTVSLIKSDVQFAAKKAGLSYVSDQTPGIRRYPVKRRGKTAFRYLTPQGKPLKDDLTLSRIKSLVIPPAWTDVWICAQDDGHIQATARDARQRKQYRYHKNWRSIRDEAKYGNMLQFASALPSIREKVSKALAMKGLPREKVIATVVSLIENTSMRIGNDEYARTNQSYGITTLKGRHVHLHGTQLEFDFRGKSGVQHTISLRAPKLSRIIKSMLDLPGQTLFQYLYEDAQPHAINSTEVNDYIRSAANGDFTAKDFRTWAGTTFAVKALLEIGAADTQAAARKNLVEAIRQVAKKLGNTQAVCRKCYIHPQVAISYMQGTLAEEWQACSRAVKKGKTVLAEDEAILARLLEKWQK</sequence>
<keyword evidence="5" id="KW-0238">DNA-binding</keyword>
<dbReference type="InterPro" id="IPR014711">
    <property type="entry name" value="TopoI_cat_a-hlx-sub_euk"/>
</dbReference>
<dbReference type="Proteomes" id="UP000247792">
    <property type="component" value="Unassembled WGS sequence"/>
</dbReference>